<evidence type="ECO:0000256" key="13">
    <source>
        <dbReference type="ARBA" id="ARBA00023242"/>
    </source>
</evidence>
<accession>A0A4X2KEF1</accession>
<evidence type="ECO:0000313" key="26">
    <source>
        <dbReference type="Proteomes" id="UP000314987"/>
    </source>
</evidence>
<evidence type="ECO:0000256" key="21">
    <source>
        <dbReference type="ARBA" id="ARBA00082923"/>
    </source>
</evidence>
<keyword evidence="5" id="KW-0227">DNA damage</keyword>
<evidence type="ECO:0000256" key="20">
    <source>
        <dbReference type="ARBA" id="ARBA00081875"/>
    </source>
</evidence>
<dbReference type="GO" id="GO:0072686">
    <property type="term" value="C:mitotic spindle"/>
    <property type="evidence" value="ECO:0007669"/>
    <property type="project" value="Ensembl"/>
</dbReference>
<dbReference type="PROSITE" id="PS51068">
    <property type="entry name" value="FPG_CAT"/>
    <property type="match status" value="1"/>
</dbReference>
<keyword evidence="8" id="KW-0862">Zinc</keyword>
<keyword evidence="13" id="KW-0539">Nucleus</keyword>
<evidence type="ECO:0000256" key="4">
    <source>
        <dbReference type="ARBA" id="ARBA00022723"/>
    </source>
</evidence>
<dbReference type="GeneID" id="114026688"/>
<evidence type="ECO:0000256" key="5">
    <source>
        <dbReference type="ARBA" id="ARBA00022763"/>
    </source>
</evidence>
<evidence type="ECO:0000256" key="14">
    <source>
        <dbReference type="ARBA" id="ARBA00023268"/>
    </source>
</evidence>
<dbReference type="Pfam" id="PF06831">
    <property type="entry name" value="H2TH"/>
    <property type="match status" value="1"/>
</dbReference>
<dbReference type="InterPro" id="IPR012319">
    <property type="entry name" value="FPG_cat"/>
</dbReference>
<reference evidence="26" key="1">
    <citation type="submission" date="2018-12" db="EMBL/GenBank/DDBJ databases">
        <authorList>
            <person name="Yazar S."/>
        </authorList>
    </citation>
    <scope>NUCLEOTIDE SEQUENCE [LARGE SCALE GENOMIC DNA]</scope>
</reference>
<evidence type="ECO:0000256" key="17">
    <source>
        <dbReference type="ARBA" id="ARBA00062783"/>
    </source>
</evidence>
<dbReference type="PANTHER" id="PTHR22993">
    <property type="entry name" value="FORMAMIDOPYRIMIDINE-DNA GLYCOSYLASE"/>
    <property type="match status" value="1"/>
</dbReference>
<protein>
    <recommendedName>
        <fullName evidence="18">Endonuclease 8-like 2</fullName>
        <ecNumber evidence="2">4.2.99.18</ecNumber>
    </recommendedName>
    <alternativeName>
        <fullName evidence="20">DNA glycosylase/AP lyase Neil2</fullName>
    </alternativeName>
    <alternativeName>
        <fullName evidence="19">DNA-(apurinic or apyrimidinic site) lyase Neil2</fullName>
    </alternativeName>
    <alternativeName>
        <fullName evidence="22">Endonuclease VIII-like 2</fullName>
    </alternativeName>
    <alternativeName>
        <fullName evidence="21">Nei-like protein 2</fullName>
    </alternativeName>
</protein>
<gene>
    <name evidence="25" type="primary">NEIL2</name>
</gene>
<dbReference type="Ensembl" id="ENSVURT00010011681.1">
    <property type="protein sequence ID" value="ENSVURP00010010304.1"/>
    <property type="gene ID" value="ENSVURG00010007967.1"/>
</dbReference>
<reference evidence="25" key="3">
    <citation type="submission" date="2025-09" db="UniProtKB">
        <authorList>
            <consortium name="Ensembl"/>
        </authorList>
    </citation>
    <scope>IDENTIFICATION</scope>
</reference>
<keyword evidence="26" id="KW-1185">Reference proteome</keyword>
<dbReference type="GO" id="GO:0005737">
    <property type="term" value="C:cytoplasm"/>
    <property type="evidence" value="ECO:0007669"/>
    <property type="project" value="Ensembl"/>
</dbReference>
<comment type="function">
    <text evidence="16">Involved in base excision repair of DNA damaged by oxidation or by mutagenic agents. Has DNA glycosylase activity towards 5-hydroxyuracil and other oxidized derivatives of cytosine with a preference for mismatched double-stranded DNA (DNA bubbles). Has low or no DNA glycosylase activity towards thymine glycol, 2-hydroxyadenine, hypoxanthine and 8-oxoguanine. Has AP (apurinic/apyrimidinic) lyase activity and introduces nicks in the DNA strand. Cleaves the DNA backbone by beta-delta elimination to generate a single-strand break at the site of the removed base with both 3'- and 5'-phosphates.</text>
</comment>
<keyword evidence="14" id="KW-0511">Multifunctional enzyme</keyword>
<comment type="subunit">
    <text evidence="17">Binds EP300.</text>
</comment>
<dbReference type="Gene3D" id="1.10.8.50">
    <property type="match status" value="1"/>
</dbReference>
<dbReference type="InterPro" id="IPR015886">
    <property type="entry name" value="H2TH_FPG"/>
</dbReference>
<feature type="compositionally biased region" description="Polar residues" evidence="23">
    <location>
        <begin position="91"/>
        <end position="103"/>
    </location>
</feature>
<dbReference type="GO" id="GO:0140078">
    <property type="term" value="F:class I DNA-(apurinic or apyrimidinic site) endonuclease activity"/>
    <property type="evidence" value="ECO:0007669"/>
    <property type="project" value="UniProtKB-EC"/>
</dbReference>
<evidence type="ECO:0000256" key="15">
    <source>
        <dbReference type="ARBA" id="ARBA00023295"/>
    </source>
</evidence>
<dbReference type="FunFam" id="1.10.8.50:FF:000010">
    <property type="entry name" value="endonuclease 8-like 2"/>
    <property type="match status" value="1"/>
</dbReference>
<evidence type="ECO:0000256" key="3">
    <source>
        <dbReference type="ARBA" id="ARBA00022553"/>
    </source>
</evidence>
<dbReference type="RefSeq" id="XP_027696207.1">
    <property type="nucleotide sequence ID" value="XM_027840406.1"/>
</dbReference>
<evidence type="ECO:0000256" key="12">
    <source>
        <dbReference type="ARBA" id="ARBA00023239"/>
    </source>
</evidence>
<evidence type="ECO:0000256" key="6">
    <source>
        <dbReference type="ARBA" id="ARBA00022771"/>
    </source>
</evidence>
<evidence type="ECO:0000256" key="10">
    <source>
        <dbReference type="ARBA" id="ARBA00023125"/>
    </source>
</evidence>
<evidence type="ECO:0000313" key="25">
    <source>
        <dbReference type="Ensembl" id="ENSVURP00010010304.1"/>
    </source>
</evidence>
<dbReference type="SUPFAM" id="SSF46946">
    <property type="entry name" value="S13-like H2TH domain"/>
    <property type="match status" value="1"/>
</dbReference>
<dbReference type="InterPro" id="IPR010979">
    <property type="entry name" value="Ribosomal_uS13-like_H2TH"/>
</dbReference>
<evidence type="ECO:0000256" key="1">
    <source>
        <dbReference type="ARBA" id="ARBA00004123"/>
    </source>
</evidence>
<evidence type="ECO:0000256" key="23">
    <source>
        <dbReference type="SAM" id="MobiDB-lite"/>
    </source>
</evidence>
<keyword evidence="10" id="KW-0238">DNA-binding</keyword>
<dbReference type="GeneTree" id="ENSGT00940000153230"/>
<dbReference type="Proteomes" id="UP000314987">
    <property type="component" value="Unassembled WGS sequence"/>
</dbReference>
<dbReference type="CDD" id="cd08968">
    <property type="entry name" value="MeNeil2_N"/>
    <property type="match status" value="1"/>
</dbReference>
<dbReference type="CTD" id="252969"/>
<evidence type="ECO:0000256" key="22">
    <source>
        <dbReference type="ARBA" id="ARBA00083340"/>
    </source>
</evidence>
<keyword evidence="4" id="KW-0479">Metal-binding</keyword>
<dbReference type="AlphaFoldDB" id="A0A4X2KEF1"/>
<keyword evidence="12" id="KW-0456">Lyase</keyword>
<keyword evidence="3" id="KW-0597">Phosphoprotein</keyword>
<sequence length="340" mass="38399">MPEGPSLRKFHQLVAPFVGQLVVTVGGNSKKINPNMLEMLRLQDSQVHGKNLYLNFGLAENLGLPDSFLLPKHLQKEVNLPEETSDHKLESTSGLDGQEVPGSSSSIKALELGEEEKDPINNTPWWLNTSQNSGPWLCFHFGMFGSVRASEFSRATKANKRGDWKDPLPRLVLHFAKGFLAFYNCRIYWCLGPMVKPTSDILSEEFDRRQALEALKQANPVCYTLLDQRYFAGLGNIIKNEVLYLARIHPLSLGSCLTALNLESLLDHVVSFSAGWLQKKLEGKPQHHLIYQKEHCPAGHQVMKDSFESPNGFQRLTWWCPHCQPKVTPEEPNEVQVTQE</sequence>
<keyword evidence="11" id="KW-0234">DNA repair</keyword>
<evidence type="ECO:0000256" key="9">
    <source>
        <dbReference type="ARBA" id="ARBA00022990"/>
    </source>
</evidence>
<evidence type="ECO:0000256" key="19">
    <source>
        <dbReference type="ARBA" id="ARBA00076845"/>
    </source>
</evidence>
<dbReference type="STRING" id="29139.ENSVURP00010010304"/>
<dbReference type="PANTHER" id="PTHR22993:SF29">
    <property type="entry name" value="ENDONUCLEASE 8-LIKE 2"/>
    <property type="match status" value="1"/>
</dbReference>
<evidence type="ECO:0000256" key="7">
    <source>
        <dbReference type="ARBA" id="ARBA00022801"/>
    </source>
</evidence>
<dbReference type="EC" id="4.2.99.18" evidence="2"/>
<comment type="subcellular location">
    <subcellularLocation>
        <location evidence="1">Nucleus</location>
    </subcellularLocation>
</comment>
<dbReference type="GO" id="GO:0005654">
    <property type="term" value="C:nucleoplasm"/>
    <property type="evidence" value="ECO:0007669"/>
    <property type="project" value="Ensembl"/>
</dbReference>
<evidence type="ECO:0000259" key="24">
    <source>
        <dbReference type="PROSITE" id="PS51068"/>
    </source>
</evidence>
<dbReference type="SMART" id="SM01232">
    <property type="entry name" value="H2TH"/>
    <property type="match status" value="1"/>
</dbReference>
<dbReference type="GO" id="GO:0008270">
    <property type="term" value="F:zinc ion binding"/>
    <property type="evidence" value="ECO:0007669"/>
    <property type="project" value="UniProtKB-KW"/>
</dbReference>
<evidence type="ECO:0000256" key="2">
    <source>
        <dbReference type="ARBA" id="ARBA00012720"/>
    </source>
</evidence>
<dbReference type="GO" id="GO:0003684">
    <property type="term" value="F:damaged DNA binding"/>
    <property type="evidence" value="ECO:0007669"/>
    <property type="project" value="InterPro"/>
</dbReference>
<evidence type="ECO:0000256" key="18">
    <source>
        <dbReference type="ARBA" id="ARBA00073167"/>
    </source>
</evidence>
<dbReference type="OrthoDB" id="444592at2759"/>
<keyword evidence="15" id="KW-0326">Glycosidase</keyword>
<feature type="region of interest" description="Disordered" evidence="23">
    <location>
        <begin position="82"/>
        <end position="103"/>
    </location>
</feature>
<keyword evidence="7" id="KW-0378">Hydrolase</keyword>
<keyword evidence="9" id="KW-0007">Acetylation</keyword>
<evidence type="ECO:0000256" key="11">
    <source>
        <dbReference type="ARBA" id="ARBA00023204"/>
    </source>
</evidence>
<feature type="domain" description="Formamidopyrimidine-DNA glycosylase catalytic" evidence="24">
    <location>
        <begin position="2"/>
        <end position="232"/>
    </location>
</feature>
<evidence type="ECO:0000256" key="8">
    <source>
        <dbReference type="ARBA" id="ARBA00022833"/>
    </source>
</evidence>
<proteinExistence type="predicted"/>
<dbReference type="GO" id="GO:0006284">
    <property type="term" value="P:base-excision repair"/>
    <property type="evidence" value="ECO:0007669"/>
    <property type="project" value="InterPro"/>
</dbReference>
<name>A0A4X2KEF1_VOMUR</name>
<dbReference type="GO" id="GO:0019104">
    <property type="term" value="F:DNA N-glycosylase activity"/>
    <property type="evidence" value="ECO:0007669"/>
    <property type="project" value="InterPro"/>
</dbReference>
<evidence type="ECO:0000256" key="16">
    <source>
        <dbReference type="ARBA" id="ARBA00056755"/>
    </source>
</evidence>
<dbReference type="GO" id="GO:0008017">
    <property type="term" value="F:microtubule binding"/>
    <property type="evidence" value="ECO:0007669"/>
    <property type="project" value="Ensembl"/>
</dbReference>
<organism evidence="25 26">
    <name type="scientific">Vombatus ursinus</name>
    <name type="common">Common wombat</name>
    <dbReference type="NCBI Taxonomy" id="29139"/>
    <lineage>
        <taxon>Eukaryota</taxon>
        <taxon>Metazoa</taxon>
        <taxon>Chordata</taxon>
        <taxon>Craniata</taxon>
        <taxon>Vertebrata</taxon>
        <taxon>Euteleostomi</taxon>
        <taxon>Mammalia</taxon>
        <taxon>Metatheria</taxon>
        <taxon>Diprotodontia</taxon>
        <taxon>Vombatidae</taxon>
        <taxon>Vombatus</taxon>
    </lineage>
</organism>
<keyword evidence="6" id="KW-0863">Zinc-finger</keyword>
<dbReference type="OMA" id="LTWWCPH"/>
<reference evidence="25" key="2">
    <citation type="submission" date="2025-08" db="UniProtKB">
        <authorList>
            <consortium name="Ensembl"/>
        </authorList>
    </citation>
    <scope>IDENTIFICATION</scope>
</reference>